<reference evidence="12" key="1">
    <citation type="submission" date="2020-10" db="EMBL/GenBank/DDBJ databases">
        <authorList>
            <person name="Abbas A."/>
            <person name="Razzaq R."/>
            <person name="Waqas M."/>
            <person name="Abbas N."/>
            <person name="Nielsen T.K."/>
            <person name="Hansen L.H."/>
            <person name="Hussain S."/>
            <person name="Shahid M."/>
        </authorList>
    </citation>
    <scope>NUCLEOTIDE SEQUENCE</scope>
    <source>
        <strain evidence="12">S14</strain>
    </source>
</reference>
<feature type="transmembrane region" description="Helical" evidence="10">
    <location>
        <begin position="194"/>
        <end position="215"/>
    </location>
</feature>
<proteinExistence type="inferred from homology"/>
<evidence type="ECO:0000256" key="6">
    <source>
        <dbReference type="ARBA" id="ARBA00023002"/>
    </source>
</evidence>
<keyword evidence="4" id="KW-0276">Fatty acid metabolism</keyword>
<keyword evidence="7" id="KW-0408">Iron</keyword>
<keyword evidence="5 10" id="KW-1133">Transmembrane helix</keyword>
<dbReference type="EMBL" id="JADBEO010000023">
    <property type="protein sequence ID" value="MDR4307309.1"/>
    <property type="molecule type" value="Genomic_DNA"/>
</dbReference>
<gene>
    <name evidence="12" type="ORF">IHQ68_11845</name>
</gene>
<keyword evidence="6" id="KW-0560">Oxidoreductase</keyword>
<evidence type="ECO:0000256" key="10">
    <source>
        <dbReference type="SAM" id="Phobius"/>
    </source>
</evidence>
<evidence type="ECO:0000256" key="2">
    <source>
        <dbReference type="ARBA" id="ARBA00008749"/>
    </source>
</evidence>
<feature type="transmembrane region" description="Helical" evidence="10">
    <location>
        <begin position="171"/>
        <end position="188"/>
    </location>
</feature>
<evidence type="ECO:0000256" key="3">
    <source>
        <dbReference type="ARBA" id="ARBA00022692"/>
    </source>
</evidence>
<feature type="transmembrane region" description="Helical" evidence="10">
    <location>
        <begin position="51"/>
        <end position="70"/>
    </location>
</feature>
<dbReference type="Pfam" id="PF00487">
    <property type="entry name" value="FA_desaturase"/>
    <property type="match status" value="1"/>
</dbReference>
<keyword evidence="9 10" id="KW-0472">Membrane</keyword>
<feature type="transmembrane region" description="Helical" evidence="10">
    <location>
        <begin position="76"/>
        <end position="98"/>
    </location>
</feature>
<keyword evidence="8" id="KW-0443">Lipid metabolism</keyword>
<organism evidence="12 13">
    <name type="scientific">Chelatococcus sambhunathii</name>
    <dbReference type="NCBI Taxonomy" id="363953"/>
    <lineage>
        <taxon>Bacteria</taxon>
        <taxon>Pseudomonadati</taxon>
        <taxon>Pseudomonadota</taxon>
        <taxon>Alphaproteobacteria</taxon>
        <taxon>Hyphomicrobiales</taxon>
        <taxon>Chelatococcaceae</taxon>
        <taxon>Chelatococcus</taxon>
    </lineage>
</organism>
<dbReference type="InterPro" id="IPR015876">
    <property type="entry name" value="Acyl-CoA_DS"/>
</dbReference>
<dbReference type="CDD" id="cd03505">
    <property type="entry name" value="Delta9-FADS-like"/>
    <property type="match status" value="1"/>
</dbReference>
<evidence type="ECO:0000256" key="4">
    <source>
        <dbReference type="ARBA" id="ARBA00022832"/>
    </source>
</evidence>
<dbReference type="Proteomes" id="UP001181622">
    <property type="component" value="Unassembled WGS sequence"/>
</dbReference>
<feature type="transmembrane region" description="Helical" evidence="10">
    <location>
        <begin position="20"/>
        <end position="39"/>
    </location>
</feature>
<name>A0ABU1DH27_9HYPH</name>
<dbReference type="InterPro" id="IPR005804">
    <property type="entry name" value="FA_desaturase_dom"/>
</dbReference>
<evidence type="ECO:0000256" key="8">
    <source>
        <dbReference type="ARBA" id="ARBA00023098"/>
    </source>
</evidence>
<evidence type="ECO:0000313" key="12">
    <source>
        <dbReference type="EMBL" id="MDR4307309.1"/>
    </source>
</evidence>
<accession>A0ABU1DH27</accession>
<evidence type="ECO:0000313" key="13">
    <source>
        <dbReference type="Proteomes" id="UP001181622"/>
    </source>
</evidence>
<keyword evidence="3 10" id="KW-0812">Transmembrane</keyword>
<evidence type="ECO:0000256" key="9">
    <source>
        <dbReference type="ARBA" id="ARBA00023136"/>
    </source>
</evidence>
<feature type="domain" description="Fatty acid desaturase" evidence="11">
    <location>
        <begin position="51"/>
        <end position="259"/>
    </location>
</feature>
<protein>
    <submittedName>
        <fullName evidence="12">Acyl-CoA desaturase</fullName>
    </submittedName>
</protein>
<comment type="caution">
    <text evidence="12">The sequence shown here is derived from an EMBL/GenBank/DDBJ whole genome shotgun (WGS) entry which is preliminary data.</text>
</comment>
<comment type="similarity">
    <text evidence="2">Belongs to the fatty acid desaturase type 2 family.</text>
</comment>
<evidence type="ECO:0000256" key="5">
    <source>
        <dbReference type="ARBA" id="ARBA00022989"/>
    </source>
</evidence>
<dbReference type="PANTHER" id="PTHR11351:SF3">
    <property type="entry name" value="BLL4393 PROTEIN"/>
    <property type="match status" value="1"/>
</dbReference>
<dbReference type="PANTHER" id="PTHR11351">
    <property type="entry name" value="ACYL-COA DESATURASE"/>
    <property type="match status" value="1"/>
</dbReference>
<evidence type="ECO:0000256" key="7">
    <source>
        <dbReference type="ARBA" id="ARBA00023004"/>
    </source>
</evidence>
<dbReference type="RefSeq" id="WP_309392052.1">
    <property type="nucleotide sequence ID" value="NZ_JADBEO010000023.1"/>
</dbReference>
<evidence type="ECO:0000259" key="11">
    <source>
        <dbReference type="Pfam" id="PF00487"/>
    </source>
</evidence>
<sequence>MAVSGVIVGGREVLAKRVENALSVGVPLIGSGFAIARLVQGEATWIDLSAFVLFYSFVGIGVGLGLHRFFSHKSFAAHPIFASILGAAGSMAFQGNIIRWVADHRRHHAHTDRDGDLHSPVVDPWGAHAEGVRGWWHAHMGWMFDRTATDISVYGRGLENDPIVAFFTRTYFFWLALSLALPALYGYVLGGPDAVLGAVLFGGFLRISVLHQVIWSVNSFGHMVGEQNFNNGDDSTNNRLLALITFGDGWHNNHHRYPRSYRHGLKPGEIDVNGFIVDSFERLGVVKDVVRIPPERIARDLRESSVPPLAVGPAGALAIHEMGDERLAG</sequence>
<evidence type="ECO:0000256" key="1">
    <source>
        <dbReference type="ARBA" id="ARBA00004141"/>
    </source>
</evidence>
<comment type="subcellular location">
    <subcellularLocation>
        <location evidence="1">Membrane</location>
        <topology evidence="1">Multi-pass membrane protein</topology>
    </subcellularLocation>
</comment>
<keyword evidence="13" id="KW-1185">Reference proteome</keyword>